<dbReference type="SUPFAM" id="SSF54862">
    <property type="entry name" value="4Fe-4S ferredoxins"/>
    <property type="match status" value="1"/>
</dbReference>
<feature type="domain" description="4Fe-4S" evidence="7">
    <location>
        <begin position="374"/>
        <end position="433"/>
    </location>
</feature>
<keyword evidence="5" id="KW-0472">Membrane</keyword>
<feature type="transmembrane region" description="Helical" evidence="5">
    <location>
        <begin position="99"/>
        <end position="120"/>
    </location>
</feature>
<keyword evidence="5" id="KW-0812">Transmembrane</keyword>
<dbReference type="GO" id="GO:0051539">
    <property type="term" value="F:4 iron, 4 sulfur cluster binding"/>
    <property type="evidence" value="ECO:0007669"/>
    <property type="project" value="UniProtKB-KW"/>
</dbReference>
<keyword evidence="4" id="KW-0411">Iron-sulfur</keyword>
<reference evidence="8" key="1">
    <citation type="submission" date="2020-11" db="EMBL/GenBank/DDBJ databases">
        <title>Halonatronomonas betainensis gen. nov., sp. nov. a novel haloalkaliphilic representative of the family Halanaerobiacae capable of betaine degradation.</title>
        <authorList>
            <person name="Boltyanskaya Y."/>
            <person name="Kevbrin V."/>
            <person name="Detkova E."/>
            <person name="Grouzdev D.S."/>
            <person name="Koziaeva V."/>
            <person name="Zhilina T."/>
        </authorList>
    </citation>
    <scope>NUCLEOTIDE SEQUENCE</scope>
    <source>
        <strain evidence="8">Z-7014</strain>
    </source>
</reference>
<feature type="domain" description="4Fe-4S ferredoxin-type" evidence="6">
    <location>
        <begin position="5"/>
        <end position="34"/>
    </location>
</feature>
<dbReference type="SUPFAM" id="SSF53920">
    <property type="entry name" value="Fe-only hydrogenase"/>
    <property type="match status" value="1"/>
</dbReference>
<protein>
    <submittedName>
        <fullName evidence="8">4Fe-4S binding protein</fullName>
    </submittedName>
</protein>
<organism evidence="8 9">
    <name type="scientific">Halonatronomonas betaini</name>
    <dbReference type="NCBI Taxonomy" id="2778430"/>
    <lineage>
        <taxon>Bacteria</taxon>
        <taxon>Bacillati</taxon>
        <taxon>Bacillota</taxon>
        <taxon>Clostridia</taxon>
        <taxon>Halanaerobiales</taxon>
        <taxon>Halarsenatibacteraceae</taxon>
        <taxon>Halonatronomonas</taxon>
    </lineage>
</organism>
<keyword evidence="1" id="KW-0004">4Fe-4S</keyword>
<gene>
    <name evidence="8" type="ORF">I0Q91_13315</name>
</gene>
<dbReference type="Pfam" id="PF04060">
    <property type="entry name" value="FeS"/>
    <property type="match status" value="1"/>
</dbReference>
<evidence type="ECO:0000256" key="5">
    <source>
        <dbReference type="SAM" id="Phobius"/>
    </source>
</evidence>
<dbReference type="GO" id="GO:0046872">
    <property type="term" value="F:metal ion binding"/>
    <property type="evidence" value="ECO:0007669"/>
    <property type="project" value="UniProtKB-KW"/>
</dbReference>
<dbReference type="PROSITE" id="PS00198">
    <property type="entry name" value="4FE4S_FER_1"/>
    <property type="match status" value="2"/>
</dbReference>
<accession>A0A931AX04</accession>
<keyword evidence="9" id="KW-1185">Reference proteome</keyword>
<dbReference type="InterPro" id="IPR009016">
    <property type="entry name" value="Fe_hydrogenase"/>
</dbReference>
<sequence>MDKTHSVFLIEEECEGCTNCVKNCPTKAIRVHQGQASIKEEYCIDCAACIRNCEYHAKEALTTDLAEALSGENNIALIPPSFYAQLPPEYNLKKIKQKLLSLGFAGAVNVSMGATIYSAWLKNILSKKESAEPLISSACPVVVRYIRLLYPELLDLVVNYDSPLEITVKMINNELKNKFTDEDFDFYFITPCPAKHTAVYYPPGKKASLLSGAIGVDDIYNPILKADLDRDSTEIQEYLNNLEQGFPFVSALAWGKSGGEEENLNRSNGSRIIKVDGLERIKMVLEDLENDNLKGVDYLEMTACPGGCLGGVLNIINPYQGIINLENAISKEYEEAGDNDADRQATAANIIETFEQPEIMPDENKAGSFETALARWQALEAEKEKLPGLDCAACGAPDCGTLAEDIVDGFAERVDCIFMLRQEVEMLANRMSELVGTLPPAMGRDKKEDADGEK</sequence>
<dbReference type="AlphaFoldDB" id="A0A931AX04"/>
<keyword evidence="5" id="KW-1133">Transmembrane helix</keyword>
<dbReference type="Gene3D" id="1.10.15.40">
    <property type="entry name" value="Electron transport complex subunit B, putative Fe-S cluster"/>
    <property type="match status" value="1"/>
</dbReference>
<dbReference type="InterPro" id="IPR050340">
    <property type="entry name" value="Cytosolic_Fe-S_CAF"/>
</dbReference>
<dbReference type="Proteomes" id="UP000621436">
    <property type="component" value="Unassembled WGS sequence"/>
</dbReference>
<evidence type="ECO:0000259" key="7">
    <source>
        <dbReference type="PROSITE" id="PS51656"/>
    </source>
</evidence>
<evidence type="ECO:0000256" key="2">
    <source>
        <dbReference type="ARBA" id="ARBA00022723"/>
    </source>
</evidence>
<dbReference type="PROSITE" id="PS51656">
    <property type="entry name" value="4FE4S"/>
    <property type="match status" value="1"/>
</dbReference>
<evidence type="ECO:0000256" key="4">
    <source>
        <dbReference type="ARBA" id="ARBA00023014"/>
    </source>
</evidence>
<dbReference type="InterPro" id="IPR007202">
    <property type="entry name" value="4Fe-4S_dom"/>
</dbReference>
<evidence type="ECO:0000256" key="1">
    <source>
        <dbReference type="ARBA" id="ARBA00022485"/>
    </source>
</evidence>
<evidence type="ECO:0000256" key="3">
    <source>
        <dbReference type="ARBA" id="ARBA00023004"/>
    </source>
</evidence>
<dbReference type="Pfam" id="PF13237">
    <property type="entry name" value="Fer4_10"/>
    <property type="match status" value="1"/>
</dbReference>
<evidence type="ECO:0000259" key="6">
    <source>
        <dbReference type="PROSITE" id="PS51379"/>
    </source>
</evidence>
<dbReference type="Pfam" id="PF02906">
    <property type="entry name" value="Fe_hyd_lg_C"/>
    <property type="match status" value="2"/>
</dbReference>
<comment type="caution">
    <text evidence="8">The sequence shown here is derived from an EMBL/GenBank/DDBJ whole genome shotgun (WGS) entry which is preliminary data.</text>
</comment>
<keyword evidence="2" id="KW-0479">Metal-binding</keyword>
<dbReference type="InterPro" id="IPR017896">
    <property type="entry name" value="4Fe4S_Fe-S-bd"/>
</dbReference>
<dbReference type="PANTHER" id="PTHR11615">
    <property type="entry name" value="NITRATE, FORMATE, IRON DEHYDROGENASE"/>
    <property type="match status" value="1"/>
</dbReference>
<evidence type="ECO:0000313" key="9">
    <source>
        <dbReference type="Proteomes" id="UP000621436"/>
    </source>
</evidence>
<dbReference type="PROSITE" id="PS51379">
    <property type="entry name" value="4FE4S_FER_2"/>
    <property type="match status" value="1"/>
</dbReference>
<dbReference type="Gene3D" id="3.40.50.1780">
    <property type="match status" value="2"/>
</dbReference>
<dbReference type="InterPro" id="IPR004108">
    <property type="entry name" value="Fe_hydrogenase_lsu_C"/>
</dbReference>
<keyword evidence="3" id="KW-0408">Iron</keyword>
<dbReference type="Gene3D" id="3.30.70.20">
    <property type="match status" value="1"/>
</dbReference>
<name>A0A931AX04_9FIRM</name>
<dbReference type="Gene3D" id="3.40.950.10">
    <property type="entry name" value="Fe-only Hydrogenase (Larger Subunit), Chain L, domain 3"/>
    <property type="match status" value="2"/>
</dbReference>
<evidence type="ECO:0000313" key="8">
    <source>
        <dbReference type="EMBL" id="MBF8438065.1"/>
    </source>
</evidence>
<proteinExistence type="predicted"/>
<dbReference type="InterPro" id="IPR017900">
    <property type="entry name" value="4Fe4S_Fe_S_CS"/>
</dbReference>
<dbReference type="EMBL" id="JADPIE010000009">
    <property type="protein sequence ID" value="MBF8438065.1"/>
    <property type="molecule type" value="Genomic_DNA"/>
</dbReference>
<dbReference type="RefSeq" id="WP_270455163.1">
    <property type="nucleotide sequence ID" value="NZ_JADPIE010000009.1"/>
</dbReference>